<reference evidence="1" key="1">
    <citation type="submission" date="2023-04" db="EMBL/GenBank/DDBJ databases">
        <title>Draft Genome sequencing of Naganishia species isolated from polar environments using Oxford Nanopore Technology.</title>
        <authorList>
            <person name="Leo P."/>
            <person name="Venkateswaran K."/>
        </authorList>
    </citation>
    <scope>NUCLEOTIDE SEQUENCE</scope>
    <source>
        <strain evidence="1">MNA-CCFEE 5262</strain>
    </source>
</reference>
<evidence type="ECO:0000313" key="1">
    <source>
        <dbReference type="EMBL" id="KAJ9110343.1"/>
    </source>
</evidence>
<proteinExistence type="predicted"/>
<protein>
    <submittedName>
        <fullName evidence="1">Uncharacterized protein</fullName>
    </submittedName>
</protein>
<evidence type="ECO:0000313" key="2">
    <source>
        <dbReference type="Proteomes" id="UP001230649"/>
    </source>
</evidence>
<gene>
    <name evidence="1" type="ORF">QFC20_002939</name>
</gene>
<name>A0ACC2WG15_9TREE</name>
<dbReference type="EMBL" id="JASBWS010000024">
    <property type="protein sequence ID" value="KAJ9110343.1"/>
    <property type="molecule type" value="Genomic_DNA"/>
</dbReference>
<sequence>MSTLRSLTPSSQERLQIFLDEFRLANPYAISDADYGDALSTIRTLAQTQAHAIMVARMGTTPTRSLDSVYRHGPIKMDVDPSLSISFGPIEVFSHYRLHWKSSDHSPFPHSELTPWSMQEIERVVKSNSAALKDAISVFGSEAAVMFAVTNAAKTGLANMYPFEEDKCLCIQQGTLTPQSRIDVDNMLRQPGALDSVQRHWPSVDAAVQAAIENAEQYLKSRDKWNFALPPGVIPACSSSPGAMEYLDRAYFTCDEGLKACGDEYCIPVDQPCNTLCDTVSPSFLIQNDATSTLFVFDPLCACISNGVLTIQSRNDLQDAVDQEDPAAIDSAIRYWGSKDAIVSAVFADAQRKVAVTGIASAAARV</sequence>
<comment type="caution">
    <text evidence="1">The sequence shown here is derived from an EMBL/GenBank/DDBJ whole genome shotgun (WGS) entry which is preliminary data.</text>
</comment>
<keyword evidence="2" id="KW-1185">Reference proteome</keyword>
<organism evidence="1 2">
    <name type="scientific">Naganishia adeliensis</name>
    <dbReference type="NCBI Taxonomy" id="92952"/>
    <lineage>
        <taxon>Eukaryota</taxon>
        <taxon>Fungi</taxon>
        <taxon>Dikarya</taxon>
        <taxon>Basidiomycota</taxon>
        <taxon>Agaricomycotina</taxon>
        <taxon>Tremellomycetes</taxon>
        <taxon>Filobasidiales</taxon>
        <taxon>Filobasidiaceae</taxon>
        <taxon>Naganishia</taxon>
    </lineage>
</organism>
<accession>A0ACC2WG15</accession>
<dbReference type="Proteomes" id="UP001230649">
    <property type="component" value="Unassembled WGS sequence"/>
</dbReference>